<keyword evidence="5 7" id="KW-1133">Transmembrane helix</keyword>
<name>A0ABT1G630_9GAMM</name>
<evidence type="ECO:0000256" key="5">
    <source>
        <dbReference type="ARBA" id="ARBA00022989"/>
    </source>
</evidence>
<dbReference type="PANTHER" id="PTHR34583">
    <property type="entry name" value="ANTIPORTER SUBUNIT MNHC2-RELATED"/>
    <property type="match status" value="1"/>
</dbReference>
<dbReference type="InterPro" id="IPR039428">
    <property type="entry name" value="NUOK/Mnh_C1-like"/>
</dbReference>
<sequence length="104" mass="10929">MSAALFTLTAAALFGLGLYGVLTRQALIHRLLGANIMATAVFLFLIVLSAKHPEDPDPVPQAMVLTGIVIAVSLTAFALALIRYFHALSDAQSDQPEGGHRGGD</sequence>
<protein>
    <submittedName>
        <fullName evidence="8">Multicomponent Na+:H+ antiporter subunit C</fullName>
    </submittedName>
</protein>
<dbReference type="Proteomes" id="UP001523550">
    <property type="component" value="Unassembled WGS sequence"/>
</dbReference>
<evidence type="ECO:0000256" key="3">
    <source>
        <dbReference type="ARBA" id="ARBA00022475"/>
    </source>
</evidence>
<evidence type="ECO:0000256" key="7">
    <source>
        <dbReference type="SAM" id="Phobius"/>
    </source>
</evidence>
<accession>A0ABT1G630</accession>
<comment type="caution">
    <text evidence="8">The sequence shown here is derived from an EMBL/GenBank/DDBJ whole genome shotgun (WGS) entry which is preliminary data.</text>
</comment>
<evidence type="ECO:0000256" key="4">
    <source>
        <dbReference type="ARBA" id="ARBA00022692"/>
    </source>
</evidence>
<dbReference type="EMBL" id="JALJYF010000001">
    <property type="protein sequence ID" value="MCP1726750.1"/>
    <property type="molecule type" value="Genomic_DNA"/>
</dbReference>
<evidence type="ECO:0000256" key="1">
    <source>
        <dbReference type="ARBA" id="ARBA00004651"/>
    </source>
</evidence>
<dbReference type="Pfam" id="PF00420">
    <property type="entry name" value="Oxidored_q2"/>
    <property type="match status" value="1"/>
</dbReference>
<dbReference type="InterPro" id="IPR050601">
    <property type="entry name" value="CPA3_antiporter_subunitC"/>
</dbReference>
<proteinExistence type="inferred from homology"/>
<evidence type="ECO:0000256" key="6">
    <source>
        <dbReference type="ARBA" id="ARBA00023136"/>
    </source>
</evidence>
<feature type="transmembrane region" description="Helical" evidence="7">
    <location>
        <begin position="62"/>
        <end position="85"/>
    </location>
</feature>
<keyword evidence="9" id="KW-1185">Reference proteome</keyword>
<keyword evidence="4 7" id="KW-0812">Transmembrane</keyword>
<organism evidence="8 9">
    <name type="scientific">Natronospira proteinivora</name>
    <dbReference type="NCBI Taxonomy" id="1807133"/>
    <lineage>
        <taxon>Bacteria</taxon>
        <taxon>Pseudomonadati</taxon>
        <taxon>Pseudomonadota</taxon>
        <taxon>Gammaproteobacteria</taxon>
        <taxon>Natronospirales</taxon>
        <taxon>Natronospiraceae</taxon>
        <taxon>Natronospira</taxon>
    </lineage>
</organism>
<evidence type="ECO:0000313" key="8">
    <source>
        <dbReference type="EMBL" id="MCP1726750.1"/>
    </source>
</evidence>
<evidence type="ECO:0000256" key="2">
    <source>
        <dbReference type="ARBA" id="ARBA00010388"/>
    </source>
</evidence>
<reference evidence="8 9" key="1">
    <citation type="submission" date="2022-03" db="EMBL/GenBank/DDBJ databases">
        <title>Genomic Encyclopedia of Type Strains, Phase III (KMG-III): the genomes of soil and plant-associated and newly described type strains.</title>
        <authorList>
            <person name="Whitman W."/>
        </authorList>
    </citation>
    <scope>NUCLEOTIDE SEQUENCE [LARGE SCALE GENOMIC DNA]</scope>
    <source>
        <strain evidence="8 9">BSker1</strain>
    </source>
</reference>
<feature type="transmembrane region" description="Helical" evidence="7">
    <location>
        <begin position="27"/>
        <end position="50"/>
    </location>
</feature>
<comment type="similarity">
    <text evidence="2">Belongs to the CPA3 antiporters (TC 2.A.63) subunit C family.</text>
</comment>
<gene>
    <name evidence="8" type="ORF">J2T60_000715</name>
</gene>
<evidence type="ECO:0000313" key="9">
    <source>
        <dbReference type="Proteomes" id="UP001523550"/>
    </source>
</evidence>
<dbReference type="Gene3D" id="1.10.287.3510">
    <property type="match status" value="1"/>
</dbReference>
<keyword evidence="6 7" id="KW-0472">Membrane</keyword>
<dbReference type="RefSeq" id="WP_253445538.1">
    <property type="nucleotide sequence ID" value="NZ_JALJYF010000001.1"/>
</dbReference>
<keyword evidence="3" id="KW-1003">Cell membrane</keyword>
<comment type="subcellular location">
    <subcellularLocation>
        <location evidence="1">Cell membrane</location>
        <topology evidence="1">Multi-pass membrane protein</topology>
    </subcellularLocation>
</comment>
<dbReference type="PANTHER" id="PTHR34583:SF2">
    <property type="entry name" value="ANTIPORTER SUBUNIT MNHC2-RELATED"/>
    <property type="match status" value="1"/>
</dbReference>